<dbReference type="Pfam" id="PF08534">
    <property type="entry name" value="Redoxin"/>
    <property type="match status" value="1"/>
</dbReference>
<evidence type="ECO:0000259" key="1">
    <source>
        <dbReference type="PROSITE" id="PS51352"/>
    </source>
</evidence>
<dbReference type="Proteomes" id="UP000321790">
    <property type="component" value="Unassembled WGS sequence"/>
</dbReference>
<dbReference type="PROSITE" id="PS51352">
    <property type="entry name" value="THIOREDOXIN_2"/>
    <property type="match status" value="1"/>
</dbReference>
<dbReference type="PANTHER" id="PTHR42852:SF13">
    <property type="entry name" value="PROTEIN DIPZ"/>
    <property type="match status" value="1"/>
</dbReference>
<dbReference type="EMBL" id="VOSC01000030">
    <property type="protein sequence ID" value="TXE07061.1"/>
    <property type="molecule type" value="Genomic_DNA"/>
</dbReference>
<dbReference type="SUPFAM" id="SSF52833">
    <property type="entry name" value="Thioredoxin-like"/>
    <property type="match status" value="1"/>
</dbReference>
<dbReference type="RefSeq" id="WP_147136691.1">
    <property type="nucleotide sequence ID" value="NZ_VOSC01000030.1"/>
</dbReference>
<organism evidence="2 3">
    <name type="scientific">Seonamhaeicola algicola</name>
    <dbReference type="NCBI Taxonomy" id="1719036"/>
    <lineage>
        <taxon>Bacteria</taxon>
        <taxon>Pseudomonadati</taxon>
        <taxon>Bacteroidota</taxon>
        <taxon>Flavobacteriia</taxon>
        <taxon>Flavobacteriales</taxon>
        <taxon>Flavobacteriaceae</taxon>
    </lineage>
</organism>
<feature type="domain" description="Thioredoxin" evidence="1">
    <location>
        <begin position="47"/>
        <end position="186"/>
    </location>
</feature>
<dbReference type="OrthoDB" id="9815205at2"/>
<evidence type="ECO:0000313" key="3">
    <source>
        <dbReference type="Proteomes" id="UP000321790"/>
    </source>
</evidence>
<dbReference type="AlphaFoldDB" id="A0A5C7AF70"/>
<comment type="caution">
    <text evidence="2">The sequence shown here is derived from an EMBL/GenBank/DDBJ whole genome shotgun (WGS) entry which is preliminary data.</text>
</comment>
<accession>A0A5C7AF70</accession>
<keyword evidence="3" id="KW-1185">Reference proteome</keyword>
<protein>
    <submittedName>
        <fullName evidence="2">TlpA family protein disulfide reductase</fullName>
    </submittedName>
</protein>
<dbReference type="CDD" id="cd02966">
    <property type="entry name" value="TlpA_like_family"/>
    <property type="match status" value="1"/>
</dbReference>
<dbReference type="InterPro" id="IPR013766">
    <property type="entry name" value="Thioredoxin_domain"/>
</dbReference>
<dbReference type="InterPro" id="IPR050553">
    <property type="entry name" value="Thioredoxin_ResA/DsbE_sf"/>
</dbReference>
<dbReference type="InterPro" id="IPR013740">
    <property type="entry name" value="Redoxin"/>
</dbReference>
<dbReference type="GO" id="GO:0016491">
    <property type="term" value="F:oxidoreductase activity"/>
    <property type="evidence" value="ECO:0007669"/>
    <property type="project" value="InterPro"/>
</dbReference>
<name>A0A5C7AF70_9FLAO</name>
<dbReference type="InterPro" id="IPR036249">
    <property type="entry name" value="Thioredoxin-like_sf"/>
</dbReference>
<gene>
    <name evidence="2" type="ORF">FUA26_12615</name>
</gene>
<dbReference type="PANTHER" id="PTHR42852">
    <property type="entry name" value="THIOL:DISULFIDE INTERCHANGE PROTEIN DSBE"/>
    <property type="match status" value="1"/>
</dbReference>
<dbReference type="Gene3D" id="3.40.30.10">
    <property type="entry name" value="Glutaredoxin"/>
    <property type="match status" value="1"/>
</dbReference>
<reference evidence="3" key="1">
    <citation type="submission" date="2019-08" db="EMBL/GenBank/DDBJ databases">
        <title>Seonamhaeicola sediminis sp. nov., isolated from marine sediment.</title>
        <authorList>
            <person name="Cao W.R."/>
        </authorList>
    </citation>
    <scope>NUCLEOTIDE SEQUENCE [LARGE SCALE GENOMIC DNA]</scope>
    <source>
        <strain evidence="3">Gy8</strain>
    </source>
</reference>
<proteinExistence type="predicted"/>
<sequence>MALKKPKYKDLIFLVIVALFFIPQTRKPIQIFVNKGLALISPSTINSEKQKAIPSYNLILKDENGTIFNFETTKGKIVLVNFWATWCPPCIAEMTSMQKLYKDYKDKVTFVFVSDESFNVVNPFLEKNNYTFKVYQPVTNYNNIFKVSSIPKTFLINQKGNVIIEKTGAANWNSNSVRNTINSLLATKNKI</sequence>
<evidence type="ECO:0000313" key="2">
    <source>
        <dbReference type="EMBL" id="TXE07061.1"/>
    </source>
</evidence>